<evidence type="ECO:0000313" key="2">
    <source>
        <dbReference type="EMBL" id="EJF74147.1"/>
    </source>
</evidence>
<reference evidence="2 3" key="1">
    <citation type="submission" date="2012-03" db="EMBL/GenBank/DDBJ databases">
        <title>The Genome Sequence of Bartonella alsatica IBS 382.</title>
        <authorList>
            <consortium name="The Broad Institute Genome Sequencing Platform"/>
            <consortium name="The Broad Institute Genome Sequencing Center for Infectious Disease"/>
            <person name="Feldgarden M."/>
            <person name="Kirby J."/>
            <person name="Kosoy M."/>
            <person name="Birtles R."/>
            <person name="Probert W.S."/>
            <person name="Chiaraviglio L."/>
            <person name="Young S.K."/>
            <person name="Zeng Q."/>
            <person name="Gargeya S."/>
            <person name="Fitzgerald M."/>
            <person name="Haas B."/>
            <person name="Abouelleil A."/>
            <person name="Alvarado L."/>
            <person name="Arachchi H.M."/>
            <person name="Berlin A."/>
            <person name="Chapman S.B."/>
            <person name="Gearin G."/>
            <person name="Goldberg J."/>
            <person name="Griggs A."/>
            <person name="Gujja S."/>
            <person name="Hansen M."/>
            <person name="Heiman D."/>
            <person name="Howarth C."/>
            <person name="Larimer J."/>
            <person name="Lui A."/>
            <person name="MacDonald P.J.P."/>
            <person name="McCowen C."/>
            <person name="Montmayeur A."/>
            <person name="Murphy C."/>
            <person name="Neiman D."/>
            <person name="Pearson M."/>
            <person name="Priest M."/>
            <person name="Roberts A."/>
            <person name="Saif S."/>
            <person name="Shea T."/>
            <person name="Sisk P."/>
            <person name="Stolte C."/>
            <person name="Sykes S."/>
            <person name="Wortman J."/>
            <person name="Nusbaum C."/>
            <person name="Birren B."/>
        </authorList>
    </citation>
    <scope>NUCLEOTIDE SEQUENCE [LARGE SCALE GENOMIC DNA]</scope>
    <source>
        <strain evidence="2 3">IBS 382</strain>
    </source>
</reference>
<comment type="caution">
    <text evidence="2">The sequence shown here is derived from an EMBL/GenBank/DDBJ whole genome shotgun (WGS) entry which is preliminary data.</text>
</comment>
<dbReference type="Proteomes" id="UP000008761">
    <property type="component" value="Unassembled WGS sequence"/>
</dbReference>
<gene>
    <name evidence="2" type="ORF">MEC_01343</name>
</gene>
<dbReference type="AlphaFoldDB" id="J1IRK4"/>
<protein>
    <submittedName>
        <fullName evidence="2">Uncharacterized protein</fullName>
    </submittedName>
</protein>
<feature type="region of interest" description="Disordered" evidence="1">
    <location>
        <begin position="1"/>
        <end position="25"/>
    </location>
</feature>
<dbReference type="EMBL" id="AIME01000019">
    <property type="protein sequence ID" value="EJF74147.1"/>
    <property type="molecule type" value="Genomic_DNA"/>
</dbReference>
<proteinExistence type="predicted"/>
<dbReference type="HOGENOM" id="CLU_3419946_0_0_5"/>
<evidence type="ECO:0000313" key="3">
    <source>
        <dbReference type="Proteomes" id="UP000008761"/>
    </source>
</evidence>
<name>J1IRK4_9HYPH</name>
<accession>J1IRK4</accession>
<feature type="non-terminal residue" evidence="2">
    <location>
        <position position="25"/>
    </location>
</feature>
<sequence length="25" mass="2910">MRGHFSTKPQFSYKTPPPKSHHQSV</sequence>
<evidence type="ECO:0000256" key="1">
    <source>
        <dbReference type="SAM" id="MobiDB-lite"/>
    </source>
</evidence>
<organism evidence="2 3">
    <name type="scientific">Bartonella alsatica IBS 382</name>
    <dbReference type="NCBI Taxonomy" id="1094551"/>
    <lineage>
        <taxon>Bacteria</taxon>
        <taxon>Pseudomonadati</taxon>
        <taxon>Pseudomonadota</taxon>
        <taxon>Alphaproteobacteria</taxon>
        <taxon>Hyphomicrobiales</taxon>
        <taxon>Bartonellaceae</taxon>
        <taxon>Bartonella</taxon>
    </lineage>
</organism>